<dbReference type="Pfam" id="PF12796">
    <property type="entry name" value="Ank_2"/>
    <property type="match status" value="1"/>
</dbReference>
<dbReference type="InterPro" id="IPR036770">
    <property type="entry name" value="Ankyrin_rpt-contain_sf"/>
</dbReference>
<dbReference type="InterPro" id="IPR002110">
    <property type="entry name" value="Ankyrin_rpt"/>
</dbReference>
<comment type="caution">
    <text evidence="4">The sequence shown here is derived from an EMBL/GenBank/DDBJ whole genome shotgun (WGS) entry which is preliminary data.</text>
</comment>
<gene>
    <name evidence="4" type="ORF">EHO60_09525</name>
</gene>
<feature type="repeat" description="ANK" evidence="3">
    <location>
        <begin position="162"/>
        <end position="195"/>
    </location>
</feature>
<dbReference type="EMBL" id="RQET01000004">
    <property type="protein sequence ID" value="TGK12466.1"/>
    <property type="molecule type" value="Genomic_DNA"/>
</dbReference>
<keyword evidence="5" id="KW-1185">Reference proteome</keyword>
<evidence type="ECO:0000313" key="4">
    <source>
        <dbReference type="EMBL" id="TGK12466.1"/>
    </source>
</evidence>
<name>A0A4R9GJV9_9LEPT</name>
<keyword evidence="2 3" id="KW-0040">ANK repeat</keyword>
<feature type="repeat" description="ANK" evidence="3">
    <location>
        <begin position="128"/>
        <end position="160"/>
    </location>
</feature>
<dbReference type="SMART" id="SM00248">
    <property type="entry name" value="ANK"/>
    <property type="match status" value="4"/>
</dbReference>
<dbReference type="RefSeq" id="WP_135767864.1">
    <property type="nucleotide sequence ID" value="NZ_RQET01000004.1"/>
</dbReference>
<dbReference type="Gene3D" id="1.25.40.20">
    <property type="entry name" value="Ankyrin repeat-containing domain"/>
    <property type="match status" value="1"/>
</dbReference>
<dbReference type="PANTHER" id="PTHR24189:SF50">
    <property type="entry name" value="ANKYRIN REPEAT AND SOCS BOX PROTEIN 2"/>
    <property type="match status" value="1"/>
</dbReference>
<dbReference type="Proteomes" id="UP000298458">
    <property type="component" value="Unassembled WGS sequence"/>
</dbReference>
<dbReference type="PROSITE" id="PS50297">
    <property type="entry name" value="ANK_REP_REGION"/>
    <property type="match status" value="3"/>
</dbReference>
<keyword evidence="1" id="KW-0677">Repeat</keyword>
<reference evidence="4" key="1">
    <citation type="journal article" date="2019" name="PLoS Negl. Trop. Dis.">
        <title>Revisiting the worldwide diversity of Leptospira species in the environment.</title>
        <authorList>
            <person name="Vincent A.T."/>
            <person name="Schiettekatte O."/>
            <person name="Bourhy P."/>
            <person name="Veyrier F.J."/>
            <person name="Picardeau M."/>
        </authorList>
    </citation>
    <scope>NUCLEOTIDE SEQUENCE [LARGE SCALE GENOMIC DNA]</scope>
    <source>
        <strain evidence="4">SSW15</strain>
    </source>
</reference>
<dbReference type="AlphaFoldDB" id="A0A4R9GJV9"/>
<dbReference type="InterPro" id="IPR050745">
    <property type="entry name" value="Multifunctional_regulatory"/>
</dbReference>
<proteinExistence type="predicted"/>
<evidence type="ECO:0000256" key="3">
    <source>
        <dbReference type="PROSITE-ProRule" id="PRU00023"/>
    </source>
</evidence>
<dbReference type="PRINTS" id="PR01415">
    <property type="entry name" value="ANKYRIN"/>
</dbReference>
<dbReference type="SUPFAM" id="SSF48403">
    <property type="entry name" value="Ankyrin repeat"/>
    <property type="match status" value="1"/>
</dbReference>
<dbReference type="Pfam" id="PF13857">
    <property type="entry name" value="Ank_5"/>
    <property type="match status" value="1"/>
</dbReference>
<dbReference type="OrthoDB" id="5622506at2"/>
<evidence type="ECO:0000256" key="1">
    <source>
        <dbReference type="ARBA" id="ARBA00022737"/>
    </source>
</evidence>
<organism evidence="4 5">
    <name type="scientific">Leptospira fletcheri</name>
    <dbReference type="NCBI Taxonomy" id="2484981"/>
    <lineage>
        <taxon>Bacteria</taxon>
        <taxon>Pseudomonadati</taxon>
        <taxon>Spirochaetota</taxon>
        <taxon>Spirochaetia</taxon>
        <taxon>Leptospirales</taxon>
        <taxon>Leptospiraceae</taxon>
        <taxon>Leptospira</taxon>
    </lineage>
</organism>
<dbReference type="PROSITE" id="PS50088">
    <property type="entry name" value="ANK_REPEAT"/>
    <property type="match status" value="3"/>
</dbReference>
<feature type="repeat" description="ANK" evidence="3">
    <location>
        <begin position="91"/>
        <end position="123"/>
    </location>
</feature>
<evidence type="ECO:0000256" key="2">
    <source>
        <dbReference type="ARBA" id="ARBA00023043"/>
    </source>
</evidence>
<sequence length="217" mass="23559">MSDIFHLIASGQKSQVIFALRENPSLGSVANPEGITPFLFALYYGKEDIIQAYLGLEIPLNLFEAAAIGDEKRVGELLAKDPDAARSYSKDGWTPLHLAAHFGRTSLVAYLLDHGADLQARSKSKFSFGNTPLHSAVAAGRDETVKLLIEKGADPNFSQEEGGYTPLHIAASRQGNSSIVAFLLKHGADPERKTNEGLSAKEIALQRGNWKEVEVLE</sequence>
<accession>A0A4R9GJV9</accession>
<protein>
    <submittedName>
        <fullName evidence="4">Ankyrin repeat domain-containing protein</fullName>
    </submittedName>
</protein>
<dbReference type="PANTHER" id="PTHR24189">
    <property type="entry name" value="MYOTROPHIN"/>
    <property type="match status" value="1"/>
</dbReference>
<evidence type="ECO:0000313" key="5">
    <source>
        <dbReference type="Proteomes" id="UP000298458"/>
    </source>
</evidence>